<dbReference type="InterPro" id="IPR013154">
    <property type="entry name" value="ADH-like_N"/>
</dbReference>
<sequence length="341" mass="36568">MEGAMRAMVLEEPKRPLVLRELPTPTPGRGEVRIAVSACGVCRTDLHVVDGELEHPKLPLVPGHEIVGRVEALGPEVDGFQIGDRVGVPWVGWTCGACAFCLSGRENLCDRALFTGYQLDGGYAEHVVADARYVFPLPSGYSDEEAAPLLCAGLIGYRSLRMTKDARRVGIYGFGAAAHLVTQVALWQGREIYAFTREGDAEAQDFARELGASWAGASTELPPVELDAAIVFAPVGSLVPAALGAVGKGGTVVCAGIHMSDIPSFPYELLWGERVLRSVANLTREDAREFLELAPRAKVRTTIRTFPLERANDALEALRSGRIRRGAAVLLPTASPSSPGR</sequence>
<feature type="domain" description="Enoyl reductase (ER)" evidence="7">
    <location>
        <begin position="3"/>
        <end position="330"/>
    </location>
</feature>
<dbReference type="Gene3D" id="3.40.50.720">
    <property type="entry name" value="NAD(P)-binding Rossmann-like Domain"/>
    <property type="match status" value="1"/>
</dbReference>
<comment type="similarity">
    <text evidence="2">Belongs to the zinc-containing alcohol dehydrogenase family.</text>
</comment>
<comment type="cofactor">
    <cofactor evidence="1">
        <name>Zn(2+)</name>
        <dbReference type="ChEBI" id="CHEBI:29105"/>
    </cofactor>
</comment>
<dbReference type="STRING" id="1391653.AKJ08_2580"/>
<dbReference type="PANTHER" id="PTHR42940:SF8">
    <property type="entry name" value="VACUOLAR PROTEIN SORTING-ASSOCIATED PROTEIN 11"/>
    <property type="match status" value="1"/>
</dbReference>
<evidence type="ECO:0000313" key="9">
    <source>
        <dbReference type="Proteomes" id="UP000055590"/>
    </source>
</evidence>
<dbReference type="Gene3D" id="3.90.180.10">
    <property type="entry name" value="Medium-chain alcohol dehydrogenases, catalytic domain"/>
    <property type="match status" value="1"/>
</dbReference>
<dbReference type="NCBIfam" id="TIGR02822">
    <property type="entry name" value="adh_fam_2"/>
    <property type="match status" value="1"/>
</dbReference>
<evidence type="ECO:0000256" key="3">
    <source>
        <dbReference type="ARBA" id="ARBA00013190"/>
    </source>
</evidence>
<accession>A0A0K1PF83</accession>
<evidence type="ECO:0000313" key="8">
    <source>
        <dbReference type="EMBL" id="AKU92193.1"/>
    </source>
</evidence>
<dbReference type="PATRIC" id="fig|1391653.3.peg.2683"/>
<dbReference type="EC" id="1.1.1.1" evidence="3"/>
<dbReference type="InterPro" id="IPR002328">
    <property type="entry name" value="ADH_Zn_CS"/>
</dbReference>
<evidence type="ECO:0000256" key="5">
    <source>
        <dbReference type="ARBA" id="ARBA00022833"/>
    </source>
</evidence>
<dbReference type="GO" id="GO:0008270">
    <property type="term" value="F:zinc ion binding"/>
    <property type="evidence" value="ECO:0007669"/>
    <property type="project" value="InterPro"/>
</dbReference>
<reference evidence="8 9" key="1">
    <citation type="submission" date="2015-08" db="EMBL/GenBank/DDBJ databases">
        <authorList>
            <person name="Babu N.S."/>
            <person name="Beckwith C.J."/>
            <person name="Beseler K.G."/>
            <person name="Brison A."/>
            <person name="Carone J.V."/>
            <person name="Caskin T.P."/>
            <person name="Diamond M."/>
            <person name="Durham M.E."/>
            <person name="Foxe J.M."/>
            <person name="Go M."/>
            <person name="Henderson B.A."/>
            <person name="Jones I.B."/>
            <person name="McGettigan J.A."/>
            <person name="Micheletti S.J."/>
            <person name="Nasrallah M.E."/>
            <person name="Ortiz D."/>
            <person name="Piller C.R."/>
            <person name="Privatt S.R."/>
            <person name="Schneider S.L."/>
            <person name="Sharp S."/>
            <person name="Smith T.C."/>
            <person name="Stanton J.D."/>
            <person name="Ullery H.E."/>
            <person name="Wilson R.J."/>
            <person name="Serrano M.G."/>
            <person name="Buck G."/>
            <person name="Lee V."/>
            <person name="Wang Y."/>
            <person name="Carvalho R."/>
            <person name="Voegtly L."/>
            <person name="Shi R."/>
            <person name="Duckworth R."/>
            <person name="Johnson A."/>
            <person name="Loviza R."/>
            <person name="Walstead R."/>
            <person name="Shah Z."/>
            <person name="Kiflezghi M."/>
            <person name="Wade K."/>
            <person name="Ball S.L."/>
            <person name="Bradley K.W."/>
            <person name="Asai D.J."/>
            <person name="Bowman C.A."/>
            <person name="Russell D.A."/>
            <person name="Pope W.H."/>
            <person name="Jacobs-Sera D."/>
            <person name="Hendrix R.W."/>
            <person name="Hatfull G.F."/>
        </authorList>
    </citation>
    <scope>NUCLEOTIDE SEQUENCE [LARGE SCALE GENOMIC DNA]</scope>
    <source>
        <strain evidence="8 9">DSM 27710</strain>
    </source>
</reference>
<keyword evidence="5" id="KW-0862">Zinc</keyword>
<keyword evidence="9" id="KW-1185">Reference proteome</keyword>
<dbReference type="GO" id="GO:0005737">
    <property type="term" value="C:cytoplasm"/>
    <property type="evidence" value="ECO:0007669"/>
    <property type="project" value="TreeGrafter"/>
</dbReference>
<keyword evidence="4" id="KW-0479">Metal-binding</keyword>
<dbReference type="InterPro" id="IPR036291">
    <property type="entry name" value="NAD(P)-bd_dom_sf"/>
</dbReference>
<dbReference type="AlphaFoldDB" id="A0A0K1PF83"/>
<protein>
    <recommendedName>
        <fullName evidence="3">alcohol dehydrogenase</fullName>
        <ecNumber evidence="3">1.1.1.1</ecNumber>
    </recommendedName>
</protein>
<evidence type="ECO:0000259" key="7">
    <source>
        <dbReference type="SMART" id="SM00829"/>
    </source>
</evidence>
<dbReference type="SUPFAM" id="SSF51735">
    <property type="entry name" value="NAD(P)-binding Rossmann-fold domains"/>
    <property type="match status" value="1"/>
</dbReference>
<evidence type="ECO:0000256" key="4">
    <source>
        <dbReference type="ARBA" id="ARBA00022723"/>
    </source>
</evidence>
<dbReference type="PANTHER" id="PTHR42940">
    <property type="entry name" value="ALCOHOL DEHYDROGENASE 1-RELATED"/>
    <property type="match status" value="1"/>
</dbReference>
<evidence type="ECO:0000256" key="1">
    <source>
        <dbReference type="ARBA" id="ARBA00001947"/>
    </source>
</evidence>
<dbReference type="Proteomes" id="UP000055590">
    <property type="component" value="Chromosome"/>
</dbReference>
<dbReference type="SUPFAM" id="SSF50129">
    <property type="entry name" value="GroES-like"/>
    <property type="match status" value="1"/>
</dbReference>
<dbReference type="Pfam" id="PF08240">
    <property type="entry name" value="ADH_N"/>
    <property type="match status" value="1"/>
</dbReference>
<name>A0A0K1PF83_9BACT</name>
<dbReference type="InterPro" id="IPR014187">
    <property type="entry name" value="ADH_Zn_typ-2"/>
</dbReference>
<dbReference type="SMART" id="SM00829">
    <property type="entry name" value="PKS_ER"/>
    <property type="match status" value="1"/>
</dbReference>
<dbReference type="InterPro" id="IPR020843">
    <property type="entry name" value="ER"/>
</dbReference>
<dbReference type="KEGG" id="vin:AKJ08_2580"/>
<gene>
    <name evidence="8" type="ORF">AKJ08_2580</name>
</gene>
<keyword evidence="6" id="KW-0560">Oxidoreductase</keyword>
<dbReference type="PROSITE" id="PS00059">
    <property type="entry name" value="ADH_ZINC"/>
    <property type="match status" value="1"/>
</dbReference>
<evidence type="ECO:0000256" key="6">
    <source>
        <dbReference type="ARBA" id="ARBA00023002"/>
    </source>
</evidence>
<organism evidence="8 9">
    <name type="scientific">Vulgatibacter incomptus</name>
    <dbReference type="NCBI Taxonomy" id="1391653"/>
    <lineage>
        <taxon>Bacteria</taxon>
        <taxon>Pseudomonadati</taxon>
        <taxon>Myxococcota</taxon>
        <taxon>Myxococcia</taxon>
        <taxon>Myxococcales</taxon>
        <taxon>Cystobacterineae</taxon>
        <taxon>Vulgatibacteraceae</taxon>
        <taxon>Vulgatibacter</taxon>
    </lineage>
</organism>
<dbReference type="CDD" id="cd08298">
    <property type="entry name" value="CAD2"/>
    <property type="match status" value="1"/>
</dbReference>
<dbReference type="EMBL" id="CP012332">
    <property type="protein sequence ID" value="AKU92193.1"/>
    <property type="molecule type" value="Genomic_DNA"/>
</dbReference>
<evidence type="ECO:0000256" key="2">
    <source>
        <dbReference type="ARBA" id="ARBA00008072"/>
    </source>
</evidence>
<dbReference type="InterPro" id="IPR011032">
    <property type="entry name" value="GroES-like_sf"/>
</dbReference>
<proteinExistence type="inferred from homology"/>
<dbReference type="GO" id="GO:0004022">
    <property type="term" value="F:alcohol dehydrogenase (NAD+) activity"/>
    <property type="evidence" value="ECO:0007669"/>
    <property type="project" value="UniProtKB-EC"/>
</dbReference>